<keyword evidence="8" id="KW-0735">Signal-anchor</keyword>
<organism evidence="16 17">
    <name type="scientific">Spirobacillus cienkowskii</name>
    <dbReference type="NCBI Taxonomy" id="495820"/>
    <lineage>
        <taxon>Bacteria</taxon>
        <taxon>Pseudomonadati</taxon>
        <taxon>Bdellovibrionota</taxon>
        <taxon>Oligoflexia</taxon>
        <taxon>Silvanigrellales</taxon>
        <taxon>Spirobacillus</taxon>
    </lineage>
</organism>
<evidence type="ECO:0000256" key="3">
    <source>
        <dbReference type="ARBA" id="ARBA00005100"/>
    </source>
</evidence>
<dbReference type="InterPro" id="IPR036291">
    <property type="entry name" value="NAD(P)-bd_dom_sf"/>
</dbReference>
<evidence type="ECO:0000256" key="13">
    <source>
        <dbReference type="ARBA" id="ARBA00023180"/>
    </source>
</evidence>
<comment type="caution">
    <text evidence="16">The sequence shown here is derived from an EMBL/GenBank/DDBJ whole genome shotgun (WGS) entry which is preliminary data.</text>
</comment>
<evidence type="ECO:0000256" key="14">
    <source>
        <dbReference type="ARBA" id="ARBA00023239"/>
    </source>
</evidence>
<evidence type="ECO:0000256" key="8">
    <source>
        <dbReference type="ARBA" id="ARBA00022968"/>
    </source>
</evidence>
<evidence type="ECO:0000256" key="5">
    <source>
        <dbReference type="ARBA" id="ARBA00012290"/>
    </source>
</evidence>
<evidence type="ECO:0000313" key="17">
    <source>
        <dbReference type="Proteomes" id="UP000253934"/>
    </source>
</evidence>
<keyword evidence="12" id="KW-0472">Membrane</keyword>
<keyword evidence="13" id="KW-0325">Glycoprotein</keyword>
<evidence type="ECO:0000256" key="10">
    <source>
        <dbReference type="ARBA" id="ARBA00023027"/>
    </source>
</evidence>
<dbReference type="FunFam" id="3.40.50.720:FF:000065">
    <property type="entry name" value="UDP-glucuronic acid decarboxylase 1"/>
    <property type="match status" value="1"/>
</dbReference>
<comment type="cofactor">
    <cofactor evidence="1">
        <name>NAD(+)</name>
        <dbReference type="ChEBI" id="CHEBI:57540"/>
    </cofactor>
</comment>
<gene>
    <name evidence="16" type="ORF">DCC88_12120</name>
</gene>
<protein>
    <recommendedName>
        <fullName evidence="5">UDP-glucuronate decarboxylase</fullName>
        <ecNumber evidence="5">4.1.1.35</ecNumber>
    </recommendedName>
</protein>
<evidence type="ECO:0000256" key="2">
    <source>
        <dbReference type="ARBA" id="ARBA00004447"/>
    </source>
</evidence>
<dbReference type="SUPFAM" id="SSF51735">
    <property type="entry name" value="NAD(P)-binding Rossmann-fold domains"/>
    <property type="match status" value="1"/>
</dbReference>
<dbReference type="GO" id="GO:0070403">
    <property type="term" value="F:NAD+ binding"/>
    <property type="evidence" value="ECO:0007669"/>
    <property type="project" value="InterPro"/>
</dbReference>
<sequence length="316" mass="35851">MNILITGGAGFIGYHVAYELLMNNNTVYSIDNFLSGQKENILLLQKKFPKNFIFKEIDVLNFNDILSFLGETKIDQIFHLACPASPPIYQRNPLNTLDICYLGSKNMLDLAKLYNAKILLASTSEVYGDPLVHPQSEDYKGNVNTYGIRACYDEGKRAMETLGFIYLQMKVDVKIARIFNTYGPRMSSQDGRLLTNFIIQGLKKQDLTVYGDGEQTRSLCYCTDLINGLIKLMNSNINFPINLGSQFELKVIDIAKLVIKLLNSNLKIIFNPLPEDDPKQRMPDISKAKMLLNWSPEVSLEDGISSMILDFKERFN</sequence>
<dbReference type="EMBL" id="QOVW01000111">
    <property type="protein sequence ID" value="RDB35061.1"/>
    <property type="molecule type" value="Genomic_DNA"/>
</dbReference>
<dbReference type="GO" id="GO:0005737">
    <property type="term" value="C:cytoplasm"/>
    <property type="evidence" value="ECO:0007669"/>
    <property type="project" value="TreeGrafter"/>
</dbReference>
<evidence type="ECO:0000256" key="7">
    <source>
        <dbReference type="ARBA" id="ARBA00022793"/>
    </source>
</evidence>
<accession>A0A369KKB4</accession>
<keyword evidence="7" id="KW-0210">Decarboxylase</keyword>
<keyword evidence="14" id="KW-0456">Lyase</keyword>
<comment type="pathway">
    <text evidence="3">Nucleotide-sugar biosynthesis; UDP-alpha-D-xylose biosynthesis; UDP-alpha-D-xylose from UDP-alpha-D-glucuronate: step 1/1.</text>
</comment>
<keyword evidence="11" id="KW-0333">Golgi apparatus</keyword>
<evidence type="ECO:0000256" key="4">
    <source>
        <dbReference type="ARBA" id="ARBA00007505"/>
    </source>
</evidence>
<evidence type="ECO:0000256" key="6">
    <source>
        <dbReference type="ARBA" id="ARBA00022692"/>
    </source>
</evidence>
<keyword evidence="6" id="KW-0812">Transmembrane</keyword>
<keyword evidence="17" id="KW-1185">Reference proteome</keyword>
<evidence type="ECO:0000259" key="15">
    <source>
        <dbReference type="Pfam" id="PF16363"/>
    </source>
</evidence>
<dbReference type="EC" id="4.1.1.35" evidence="5"/>
<dbReference type="Gene3D" id="3.40.50.720">
    <property type="entry name" value="NAD(P)-binding Rossmann-like Domain"/>
    <property type="match status" value="1"/>
</dbReference>
<dbReference type="GO" id="GO:0042732">
    <property type="term" value="P:D-xylose metabolic process"/>
    <property type="evidence" value="ECO:0007669"/>
    <property type="project" value="InterPro"/>
</dbReference>
<name>A0A369KKB4_9BACT</name>
<evidence type="ECO:0000256" key="9">
    <source>
        <dbReference type="ARBA" id="ARBA00022989"/>
    </source>
</evidence>
<evidence type="ECO:0000256" key="1">
    <source>
        <dbReference type="ARBA" id="ARBA00001911"/>
    </source>
</evidence>
<dbReference type="Pfam" id="PF16363">
    <property type="entry name" value="GDP_Man_Dehyd"/>
    <property type="match status" value="1"/>
</dbReference>
<dbReference type="GO" id="GO:0048040">
    <property type="term" value="F:UDP-glucuronate decarboxylase activity"/>
    <property type="evidence" value="ECO:0007669"/>
    <property type="project" value="UniProtKB-EC"/>
</dbReference>
<dbReference type="InterPro" id="IPR016040">
    <property type="entry name" value="NAD(P)-bd_dom"/>
</dbReference>
<comment type="similarity">
    <text evidence="4">Belongs to the NAD(P)-dependent epimerase/dehydratase family. UDP-glucuronic acid decarboxylase subfamily.</text>
</comment>
<proteinExistence type="inferred from homology"/>
<dbReference type="Proteomes" id="UP000253934">
    <property type="component" value="Unassembled WGS sequence"/>
</dbReference>
<dbReference type="InterPro" id="IPR044516">
    <property type="entry name" value="UXS-like"/>
</dbReference>
<dbReference type="PANTHER" id="PTHR43078:SF6">
    <property type="entry name" value="UDP-GLUCURONIC ACID DECARBOXYLASE 1"/>
    <property type="match status" value="1"/>
</dbReference>
<dbReference type="PANTHER" id="PTHR43078">
    <property type="entry name" value="UDP-GLUCURONIC ACID DECARBOXYLASE-RELATED"/>
    <property type="match status" value="1"/>
</dbReference>
<comment type="subcellular location">
    <subcellularLocation>
        <location evidence="2">Golgi apparatus</location>
        <location evidence="2">Golgi stack membrane</location>
        <topology evidence="2">Single-pass type II membrane protein</topology>
    </subcellularLocation>
</comment>
<feature type="domain" description="NAD(P)-binding" evidence="15">
    <location>
        <begin position="4"/>
        <end position="307"/>
    </location>
</feature>
<dbReference type="AlphaFoldDB" id="A0A369KKB4"/>
<evidence type="ECO:0000313" key="16">
    <source>
        <dbReference type="EMBL" id="RDB35061.1"/>
    </source>
</evidence>
<evidence type="ECO:0000256" key="11">
    <source>
        <dbReference type="ARBA" id="ARBA00023034"/>
    </source>
</evidence>
<dbReference type="GO" id="GO:0033320">
    <property type="term" value="P:UDP-D-xylose biosynthetic process"/>
    <property type="evidence" value="ECO:0007669"/>
    <property type="project" value="UniProtKB-UniPathway"/>
</dbReference>
<dbReference type="UniPathway" id="UPA00796">
    <property type="reaction ID" value="UER00771"/>
</dbReference>
<keyword evidence="10" id="KW-0520">NAD</keyword>
<evidence type="ECO:0000256" key="12">
    <source>
        <dbReference type="ARBA" id="ARBA00023136"/>
    </source>
</evidence>
<keyword evidence="9" id="KW-1133">Transmembrane helix</keyword>
<reference evidence="16" key="1">
    <citation type="submission" date="2018-04" db="EMBL/GenBank/DDBJ databases">
        <title>Draft genome sequence of the Candidatus Spirobacillus cienkowskii, a pathogen of freshwater Daphnia species, reconstructed from hemolymph metagenomic reads.</title>
        <authorList>
            <person name="Bresciani L."/>
            <person name="Lemos L.N."/>
            <person name="Wale N."/>
            <person name="Lin J.Y."/>
            <person name="Fernandes G.R."/>
            <person name="Duffy M.A."/>
            <person name="Rodrigues J.M."/>
        </authorList>
    </citation>
    <scope>NUCLEOTIDE SEQUENCE [LARGE SCALE GENOMIC DNA]</scope>
    <source>
        <strain evidence="16">Binning01</strain>
    </source>
</reference>